<evidence type="ECO:0000313" key="1">
    <source>
        <dbReference type="EMBL" id="JAH46561.1"/>
    </source>
</evidence>
<protein>
    <submittedName>
        <fullName evidence="1">Uncharacterized protein</fullName>
    </submittedName>
</protein>
<organism evidence="1">
    <name type="scientific">Anguilla anguilla</name>
    <name type="common">European freshwater eel</name>
    <name type="synonym">Muraena anguilla</name>
    <dbReference type="NCBI Taxonomy" id="7936"/>
    <lineage>
        <taxon>Eukaryota</taxon>
        <taxon>Metazoa</taxon>
        <taxon>Chordata</taxon>
        <taxon>Craniata</taxon>
        <taxon>Vertebrata</taxon>
        <taxon>Euteleostomi</taxon>
        <taxon>Actinopterygii</taxon>
        <taxon>Neopterygii</taxon>
        <taxon>Teleostei</taxon>
        <taxon>Anguilliformes</taxon>
        <taxon>Anguillidae</taxon>
        <taxon>Anguilla</taxon>
    </lineage>
</organism>
<reference evidence="1" key="1">
    <citation type="submission" date="2014-11" db="EMBL/GenBank/DDBJ databases">
        <authorList>
            <person name="Amaro Gonzalez C."/>
        </authorList>
    </citation>
    <scope>NUCLEOTIDE SEQUENCE</scope>
</reference>
<dbReference type="AlphaFoldDB" id="A0A0E9SZ11"/>
<sequence>MGVMIWHLHTFENVVYCLRHTDTFIKSDSAISVFTLSTVMQLDISAV</sequence>
<dbReference type="EMBL" id="GBXM01062016">
    <property type="protein sequence ID" value="JAH46561.1"/>
    <property type="molecule type" value="Transcribed_RNA"/>
</dbReference>
<accession>A0A0E9SZ11</accession>
<name>A0A0E9SZ11_ANGAN</name>
<reference evidence="1" key="2">
    <citation type="journal article" date="2015" name="Fish Shellfish Immunol.">
        <title>Early steps in the European eel (Anguilla anguilla)-Vibrio vulnificus interaction in the gills: Role of the RtxA13 toxin.</title>
        <authorList>
            <person name="Callol A."/>
            <person name="Pajuelo D."/>
            <person name="Ebbesson L."/>
            <person name="Teles M."/>
            <person name="MacKenzie S."/>
            <person name="Amaro C."/>
        </authorList>
    </citation>
    <scope>NUCLEOTIDE SEQUENCE</scope>
</reference>
<proteinExistence type="predicted"/>